<evidence type="ECO:0000313" key="2">
    <source>
        <dbReference type="Proteomes" id="UP000256964"/>
    </source>
</evidence>
<evidence type="ECO:0000313" key="1">
    <source>
        <dbReference type="EMBL" id="RDX51283.1"/>
    </source>
</evidence>
<dbReference type="EMBL" id="KZ857395">
    <property type="protein sequence ID" value="RDX51283.1"/>
    <property type="molecule type" value="Genomic_DNA"/>
</dbReference>
<dbReference type="Proteomes" id="UP000256964">
    <property type="component" value="Unassembled WGS sequence"/>
</dbReference>
<accession>A0A371DFJ3</accession>
<organism evidence="1 2">
    <name type="scientific">Lentinus brumalis</name>
    <dbReference type="NCBI Taxonomy" id="2498619"/>
    <lineage>
        <taxon>Eukaryota</taxon>
        <taxon>Fungi</taxon>
        <taxon>Dikarya</taxon>
        <taxon>Basidiomycota</taxon>
        <taxon>Agaricomycotina</taxon>
        <taxon>Agaricomycetes</taxon>
        <taxon>Polyporales</taxon>
        <taxon>Polyporaceae</taxon>
        <taxon>Lentinus</taxon>
    </lineage>
</organism>
<name>A0A371DFJ3_9APHY</name>
<sequence length="150" mass="15730">MHSTLLIKQSAVITIYVEGARKYSAPAAIGLVKLADSAEVVLCALTGHDSYPSLLSASVATFGGTMKLNTTSLALISERGMVCFSFQDQNDMEDFLGAYETAHASAGFSGQDASARDGSPEPDESATFSLLASHLATMDGDWDLLDFAGP</sequence>
<dbReference type="AlphaFoldDB" id="A0A371DFJ3"/>
<proteinExistence type="predicted"/>
<protein>
    <submittedName>
        <fullName evidence="1">Uncharacterized protein</fullName>
    </submittedName>
</protein>
<gene>
    <name evidence="1" type="ORF">OH76DRAFT_1417346</name>
</gene>
<reference evidence="1 2" key="1">
    <citation type="journal article" date="2018" name="Biotechnol. Biofuels">
        <title>Integrative visual omics of the white-rot fungus Polyporus brumalis exposes the biotechnological potential of its oxidative enzymes for delignifying raw plant biomass.</title>
        <authorList>
            <person name="Miyauchi S."/>
            <person name="Rancon A."/>
            <person name="Drula E."/>
            <person name="Hage H."/>
            <person name="Chaduli D."/>
            <person name="Favel A."/>
            <person name="Grisel S."/>
            <person name="Henrissat B."/>
            <person name="Herpoel-Gimbert I."/>
            <person name="Ruiz-Duenas F.J."/>
            <person name="Chevret D."/>
            <person name="Hainaut M."/>
            <person name="Lin J."/>
            <person name="Wang M."/>
            <person name="Pangilinan J."/>
            <person name="Lipzen A."/>
            <person name="Lesage-Meessen L."/>
            <person name="Navarro D."/>
            <person name="Riley R."/>
            <person name="Grigoriev I.V."/>
            <person name="Zhou S."/>
            <person name="Raouche S."/>
            <person name="Rosso M.N."/>
        </authorList>
    </citation>
    <scope>NUCLEOTIDE SEQUENCE [LARGE SCALE GENOMIC DNA]</scope>
    <source>
        <strain evidence="1 2">BRFM 1820</strain>
    </source>
</reference>
<keyword evidence="2" id="KW-1185">Reference proteome</keyword>